<evidence type="ECO:0000256" key="2">
    <source>
        <dbReference type="ARBA" id="ARBA00022490"/>
    </source>
</evidence>
<dbReference type="GO" id="GO:0005737">
    <property type="term" value="C:cytoplasm"/>
    <property type="evidence" value="ECO:0007669"/>
    <property type="project" value="UniProtKB-SubCell"/>
</dbReference>
<protein>
    <submittedName>
        <fullName evidence="4">Putative transaldolase</fullName>
        <ecNumber evidence="4">2.2.1.2</ecNumber>
    </submittedName>
</protein>
<proteinExistence type="predicted"/>
<gene>
    <name evidence="4" type="primary">tal</name>
    <name evidence="4" type="ORF">TR69_WS6001001485</name>
</gene>
<reference evidence="4 5" key="1">
    <citation type="submission" date="2015-02" db="EMBL/GenBank/DDBJ databases">
        <title>Improved understanding of the partial-nitritation anammox process through 23 genomes representing the majority of the microbial community.</title>
        <authorList>
            <person name="Speth D.R."/>
            <person name="In T Zandt M."/>
            <person name="Guerrero Cruz S."/>
            <person name="Jetten M.S."/>
            <person name="Dutilh B.E."/>
        </authorList>
    </citation>
    <scope>NUCLEOTIDE SEQUENCE [LARGE SCALE GENOMIC DNA]</scope>
    <source>
        <strain evidence="4">OLB20</strain>
    </source>
</reference>
<dbReference type="FunFam" id="3.20.20.70:FF:000018">
    <property type="entry name" value="Probable transaldolase"/>
    <property type="match status" value="1"/>
</dbReference>
<dbReference type="InterPro" id="IPR033919">
    <property type="entry name" value="TSA/FSA_arc/bac"/>
</dbReference>
<sequence length="218" mass="23676">MKIFIDTADPEEIRKYHDLGIIDGVTTNPTLATKVGRPYKEIVQEILAMVDGPVSLEVLGTAYDDIMREAHGLAALHKNVVVKVPMIPDGIKAVSHLSKEGIKTNVTLVFSPTQALLAAKVGATYVSPFVGRVDDISADGMELIAEIREIFDNGGYETNILSASDRTPRHVALAAMYGADVATVKPENIGKMFRHPLTDIGLEQFIKDFMESGQEALV</sequence>
<dbReference type="GO" id="GO:0016832">
    <property type="term" value="F:aldehyde-lyase activity"/>
    <property type="evidence" value="ECO:0007669"/>
    <property type="project" value="InterPro"/>
</dbReference>
<dbReference type="NCBIfam" id="TIGR00875">
    <property type="entry name" value="fsa_talC_mipB"/>
    <property type="match status" value="1"/>
</dbReference>
<dbReference type="Pfam" id="PF00923">
    <property type="entry name" value="TAL_FSA"/>
    <property type="match status" value="1"/>
</dbReference>
<evidence type="ECO:0000313" key="4">
    <source>
        <dbReference type="EMBL" id="KXK25879.1"/>
    </source>
</evidence>
<accession>A0A136LW66</accession>
<dbReference type="EMBL" id="JYNZ01000006">
    <property type="protein sequence ID" value="KXK25879.1"/>
    <property type="molecule type" value="Genomic_DNA"/>
</dbReference>
<dbReference type="InterPro" id="IPR004731">
    <property type="entry name" value="Transaldolase_3B/F6P_aldolase"/>
</dbReference>
<name>A0A136LW66_9BACT</name>
<dbReference type="STRING" id="1617426.TR69_WS6001001485"/>
<dbReference type="PATRIC" id="fig|1617426.3.peg.1462"/>
<dbReference type="InterPro" id="IPR013785">
    <property type="entry name" value="Aldolase_TIM"/>
</dbReference>
<dbReference type="GO" id="GO:0004801">
    <property type="term" value="F:transaldolase activity"/>
    <property type="evidence" value="ECO:0007669"/>
    <property type="project" value="UniProtKB-EC"/>
</dbReference>
<dbReference type="SUPFAM" id="SSF51569">
    <property type="entry name" value="Aldolase"/>
    <property type="match status" value="1"/>
</dbReference>
<evidence type="ECO:0000256" key="3">
    <source>
        <dbReference type="ARBA" id="ARBA00023270"/>
    </source>
</evidence>
<keyword evidence="2" id="KW-0963">Cytoplasm</keyword>
<dbReference type="PANTHER" id="PTHR10683">
    <property type="entry name" value="TRANSALDOLASE"/>
    <property type="match status" value="1"/>
</dbReference>
<comment type="subcellular location">
    <subcellularLocation>
        <location evidence="1">Cytoplasm</location>
    </subcellularLocation>
</comment>
<evidence type="ECO:0000313" key="5">
    <source>
        <dbReference type="Proteomes" id="UP000070457"/>
    </source>
</evidence>
<dbReference type="PANTHER" id="PTHR10683:SF40">
    <property type="entry name" value="FRUCTOSE-6-PHOSPHATE ALDOLASE 1-RELATED"/>
    <property type="match status" value="1"/>
</dbReference>
<organism evidence="4 5">
    <name type="scientific">candidate division WS6 bacterium OLB20</name>
    <dbReference type="NCBI Taxonomy" id="1617426"/>
    <lineage>
        <taxon>Bacteria</taxon>
        <taxon>Candidatus Dojkabacteria</taxon>
    </lineage>
</organism>
<comment type="caution">
    <text evidence="4">The sequence shown here is derived from an EMBL/GenBank/DDBJ whole genome shotgun (WGS) entry which is preliminary data.</text>
</comment>
<dbReference type="InterPro" id="IPR001585">
    <property type="entry name" value="TAL/FSA"/>
</dbReference>
<dbReference type="EC" id="2.2.1.2" evidence="4"/>
<dbReference type="Gene3D" id="3.20.20.70">
    <property type="entry name" value="Aldolase class I"/>
    <property type="match status" value="1"/>
</dbReference>
<dbReference type="GO" id="GO:0005975">
    <property type="term" value="P:carbohydrate metabolic process"/>
    <property type="evidence" value="ECO:0007669"/>
    <property type="project" value="InterPro"/>
</dbReference>
<evidence type="ECO:0000256" key="1">
    <source>
        <dbReference type="ARBA" id="ARBA00004496"/>
    </source>
</evidence>
<keyword evidence="3" id="KW-0704">Schiff base</keyword>
<dbReference type="AlphaFoldDB" id="A0A136LW66"/>
<keyword evidence="4" id="KW-0808">Transferase</keyword>
<dbReference type="CDD" id="cd00956">
    <property type="entry name" value="Transaldolase_FSA"/>
    <property type="match status" value="1"/>
</dbReference>
<dbReference type="Proteomes" id="UP000070457">
    <property type="component" value="Unassembled WGS sequence"/>
</dbReference>